<evidence type="ECO:0008006" key="4">
    <source>
        <dbReference type="Google" id="ProtNLM"/>
    </source>
</evidence>
<dbReference type="InterPro" id="IPR005152">
    <property type="entry name" value="Lipase_secreted"/>
</dbReference>
<dbReference type="GO" id="GO:0016042">
    <property type="term" value="P:lipid catabolic process"/>
    <property type="evidence" value="ECO:0007669"/>
    <property type="project" value="UniProtKB-UniRule"/>
</dbReference>
<dbReference type="Proteomes" id="UP000184255">
    <property type="component" value="Unassembled WGS sequence"/>
</dbReference>
<accession>A0A1L7SHQ8</accession>
<gene>
    <name evidence="2" type="ORF">FMAN_01187</name>
</gene>
<dbReference type="PANTHER" id="PTHR34853">
    <property type="match status" value="1"/>
</dbReference>
<sequence>MHLYSLFTSLALGSFVLGGAGPSKAPTSPYCKGECQKNFTMGWEIDAGNWVAANLSHDPFWHLPQNVSTAKPGDILRWQDIDATTVGANWTIPAGASLSRFQYASEDVDGKIVAASAFLLIPYAPTNGAKRLRTLVWTHGTAGVVPICAPTNHRNLYYDWQAPYSFVQLGYAVVAPDYAGLGSTTPKGFQYIAGWTHAADVAFSVIAAKKRIGTLLSDEWVTVGQSEGGMAAWRVNERLALPGQDALKKAGNFLGSVAIAPANRPTDLIDYLNSMPASADGSANGLTAYLLPNIANLYPELHVEDYLTKTAIGRLTLIRQSCTYGGYYAAGNMANEEFYKNSSWTKHPAVAAWRKTYMGEGHWKLAAPLMIVQGVDDGIVPIKFTVEDYKKTCKEEPGSSVRFLTYAGQNHDSVTVSAQADYMSWVNDLFNGKKMKKGCSREDIRPLTDRFQRVAIQYIANL</sequence>
<comment type="similarity">
    <text evidence="1">Belongs to the AB hydrolase superfamily. Lipase family.</text>
</comment>
<dbReference type="Pfam" id="PF03583">
    <property type="entry name" value="LIP"/>
    <property type="match status" value="1"/>
</dbReference>
<proteinExistence type="inferred from homology"/>
<keyword evidence="1" id="KW-0732">Signal</keyword>
<comment type="caution">
    <text evidence="2">The sequence shown here is derived from an EMBL/GenBank/DDBJ whole genome shotgun (WGS) entry which is preliminary data.</text>
</comment>
<feature type="chain" id="PRO_5013434050" description="Secretory lipase" evidence="1">
    <location>
        <begin position="19"/>
        <end position="462"/>
    </location>
</feature>
<keyword evidence="3" id="KW-1185">Reference proteome</keyword>
<dbReference type="InterPro" id="IPR029058">
    <property type="entry name" value="AB_hydrolase_fold"/>
</dbReference>
<name>A0A1L7SHQ8_FUSMA</name>
<dbReference type="SUPFAM" id="SSF53474">
    <property type="entry name" value="alpha/beta-Hydrolases"/>
    <property type="match status" value="1"/>
</dbReference>
<dbReference type="AlphaFoldDB" id="A0A1L7SHQ8"/>
<dbReference type="VEuPathDB" id="FungiDB:FMAN_01187"/>
<protein>
    <recommendedName>
        <fullName evidence="4">Secretory lipase</fullName>
    </recommendedName>
</protein>
<dbReference type="PANTHER" id="PTHR34853:SF1">
    <property type="entry name" value="LIPASE 5"/>
    <property type="match status" value="1"/>
</dbReference>
<dbReference type="RefSeq" id="XP_041676524.1">
    <property type="nucleotide sequence ID" value="XM_041831941.1"/>
</dbReference>
<dbReference type="Gene3D" id="3.40.50.1820">
    <property type="entry name" value="alpha/beta hydrolase"/>
    <property type="match status" value="2"/>
</dbReference>
<evidence type="ECO:0000313" key="3">
    <source>
        <dbReference type="Proteomes" id="UP000184255"/>
    </source>
</evidence>
<dbReference type="GeneID" id="65080459"/>
<reference evidence="3" key="1">
    <citation type="journal article" date="2016" name="Genome Biol. Evol.">
        <title>Comparative 'omics' of the Fusarium fujikuroi species complex highlights differences in genetic potential and metabolite synthesis.</title>
        <authorList>
            <person name="Niehaus E.-M."/>
            <person name="Muensterkoetter M."/>
            <person name="Proctor R.H."/>
            <person name="Brown D.W."/>
            <person name="Sharon A."/>
            <person name="Idan Y."/>
            <person name="Oren-Young L."/>
            <person name="Sieber C.M."/>
            <person name="Novak O."/>
            <person name="Pencik A."/>
            <person name="Tarkowska D."/>
            <person name="Hromadova K."/>
            <person name="Freeman S."/>
            <person name="Maymon M."/>
            <person name="Elazar M."/>
            <person name="Youssef S.A."/>
            <person name="El-Shabrawy E.S.M."/>
            <person name="Shalaby A.B.A."/>
            <person name="Houterman P."/>
            <person name="Brock N.L."/>
            <person name="Burkhardt I."/>
            <person name="Tsavkelova E.A."/>
            <person name="Dickschat J.S."/>
            <person name="Galuszka P."/>
            <person name="Gueldener U."/>
            <person name="Tudzynski B."/>
        </authorList>
    </citation>
    <scope>NUCLEOTIDE SEQUENCE [LARGE SCALE GENOMIC DNA]</scope>
    <source>
        <strain evidence="3">MRC7560</strain>
    </source>
</reference>
<evidence type="ECO:0000313" key="2">
    <source>
        <dbReference type="EMBL" id="CVK83943.1"/>
    </source>
</evidence>
<dbReference type="GO" id="GO:0004806">
    <property type="term" value="F:triacylglycerol lipase activity"/>
    <property type="evidence" value="ECO:0007669"/>
    <property type="project" value="UniProtKB-UniRule"/>
</dbReference>
<organism evidence="2 3">
    <name type="scientific">Fusarium mangiferae</name>
    <name type="common">Mango malformation disease fungus</name>
    <dbReference type="NCBI Taxonomy" id="192010"/>
    <lineage>
        <taxon>Eukaryota</taxon>
        <taxon>Fungi</taxon>
        <taxon>Dikarya</taxon>
        <taxon>Ascomycota</taxon>
        <taxon>Pezizomycotina</taxon>
        <taxon>Sordariomycetes</taxon>
        <taxon>Hypocreomycetidae</taxon>
        <taxon>Hypocreales</taxon>
        <taxon>Nectriaceae</taxon>
        <taxon>Fusarium</taxon>
        <taxon>Fusarium fujikuroi species complex</taxon>
    </lineage>
</organism>
<dbReference type="PIRSF" id="PIRSF029171">
    <property type="entry name" value="Esterase_LipA"/>
    <property type="match status" value="1"/>
</dbReference>
<dbReference type="EMBL" id="FCQH01000001">
    <property type="protein sequence ID" value="CVK83943.1"/>
    <property type="molecule type" value="Genomic_DNA"/>
</dbReference>
<feature type="signal peptide" evidence="1">
    <location>
        <begin position="1"/>
        <end position="18"/>
    </location>
</feature>
<evidence type="ECO:0000256" key="1">
    <source>
        <dbReference type="PIRNR" id="PIRNR029171"/>
    </source>
</evidence>